<feature type="domain" description="BON" evidence="1">
    <location>
        <begin position="3"/>
        <end position="71"/>
    </location>
</feature>
<organism evidence="2 3">
    <name type="scientific">Pandoraea capi</name>
    <dbReference type="NCBI Taxonomy" id="2508286"/>
    <lineage>
        <taxon>Bacteria</taxon>
        <taxon>Pseudomonadati</taxon>
        <taxon>Pseudomonadota</taxon>
        <taxon>Betaproteobacteria</taxon>
        <taxon>Burkholderiales</taxon>
        <taxon>Burkholderiaceae</taxon>
        <taxon>Pandoraea</taxon>
    </lineage>
</organism>
<gene>
    <name evidence="2" type="ORF">PCA20602_04903</name>
</gene>
<dbReference type="Pfam" id="PF04972">
    <property type="entry name" value="BON"/>
    <property type="match status" value="1"/>
</dbReference>
<dbReference type="Gene3D" id="3.30.1340.30">
    <property type="match status" value="1"/>
</dbReference>
<sequence>MKGDLQLMKDVEQELEWGPAHNAADIGVEVHDGLVTLSGHLRSYAEKLARKRATQRVEGVRHMIDELSVGRP</sequence>
<dbReference type="RefSeq" id="WP_150723388.1">
    <property type="nucleotide sequence ID" value="NZ_CABPRV010000016.1"/>
</dbReference>
<name>A0ABY6WC41_9BURK</name>
<dbReference type="InterPro" id="IPR007055">
    <property type="entry name" value="BON_dom"/>
</dbReference>
<keyword evidence="3" id="KW-1185">Reference proteome</keyword>
<dbReference type="EMBL" id="CABPRV010000016">
    <property type="protein sequence ID" value="VVE53924.1"/>
    <property type="molecule type" value="Genomic_DNA"/>
</dbReference>
<comment type="caution">
    <text evidence="2">The sequence shown here is derived from an EMBL/GenBank/DDBJ whole genome shotgun (WGS) entry which is preliminary data.</text>
</comment>
<protein>
    <submittedName>
        <fullName evidence="2">OsmY domain-containing protein</fullName>
    </submittedName>
</protein>
<evidence type="ECO:0000313" key="3">
    <source>
        <dbReference type="Proteomes" id="UP000366065"/>
    </source>
</evidence>
<proteinExistence type="predicted"/>
<dbReference type="PROSITE" id="PS50914">
    <property type="entry name" value="BON"/>
    <property type="match status" value="1"/>
</dbReference>
<reference evidence="2 3" key="1">
    <citation type="submission" date="2019-08" db="EMBL/GenBank/DDBJ databases">
        <authorList>
            <person name="Peeters C."/>
        </authorList>
    </citation>
    <scope>NUCLEOTIDE SEQUENCE [LARGE SCALE GENOMIC DNA]</scope>
    <source>
        <strain evidence="2 3">LMG 20602</strain>
    </source>
</reference>
<evidence type="ECO:0000259" key="1">
    <source>
        <dbReference type="PROSITE" id="PS50914"/>
    </source>
</evidence>
<evidence type="ECO:0000313" key="2">
    <source>
        <dbReference type="EMBL" id="VVE53924.1"/>
    </source>
</evidence>
<accession>A0ABY6WC41</accession>
<dbReference type="Proteomes" id="UP000366065">
    <property type="component" value="Unassembled WGS sequence"/>
</dbReference>